<reference evidence="1" key="1">
    <citation type="submission" date="2020-05" db="EMBL/GenBank/DDBJ databases">
        <authorList>
            <person name="Chiriac C."/>
            <person name="Salcher M."/>
            <person name="Ghai R."/>
            <person name="Kavagutti S V."/>
        </authorList>
    </citation>
    <scope>NUCLEOTIDE SEQUENCE</scope>
</reference>
<dbReference type="AlphaFoldDB" id="A0A6J7H6G1"/>
<dbReference type="EMBL" id="CAFBMG010000170">
    <property type="protein sequence ID" value="CAB4914648.1"/>
    <property type="molecule type" value="Genomic_DNA"/>
</dbReference>
<protein>
    <submittedName>
        <fullName evidence="1">Unannotated protein</fullName>
    </submittedName>
</protein>
<sequence length="136" mass="15231">MADQVDPRLVIDLWSHEQDVRGTSGTPGGDHGETLDWIVELVVSGWTTRLERSDLDPLRIEVMTSSDESSDQRANSLPTTSEGLLRIAPYEVARVAVGRRSIQQIMRYDWQGVRNPLEYVDLLVAFTPATHDIVDA</sequence>
<organism evidence="1">
    <name type="scientific">freshwater metagenome</name>
    <dbReference type="NCBI Taxonomy" id="449393"/>
    <lineage>
        <taxon>unclassified sequences</taxon>
        <taxon>metagenomes</taxon>
        <taxon>ecological metagenomes</taxon>
    </lineage>
</organism>
<gene>
    <name evidence="1" type="ORF">UFOPK3519_01626</name>
</gene>
<evidence type="ECO:0000313" key="1">
    <source>
        <dbReference type="EMBL" id="CAB4914648.1"/>
    </source>
</evidence>
<proteinExistence type="predicted"/>
<name>A0A6J7H6G1_9ZZZZ</name>
<accession>A0A6J7H6G1</accession>